<dbReference type="InterPro" id="IPR014001">
    <property type="entry name" value="Helicase_ATP-bd"/>
</dbReference>
<dbReference type="InterPro" id="IPR048635">
    <property type="entry name" value="MFD_D3"/>
</dbReference>
<dbReference type="RefSeq" id="WP_130435629.1">
    <property type="nucleotide sequence ID" value="NZ_SGXF01000004.1"/>
</dbReference>
<evidence type="ECO:0000313" key="16">
    <source>
        <dbReference type="EMBL" id="RZS94484.1"/>
    </source>
</evidence>
<dbReference type="OrthoDB" id="9804325at2"/>
<dbReference type="Gene3D" id="2.40.10.170">
    <property type="match status" value="1"/>
</dbReference>
<dbReference type="AlphaFoldDB" id="A0A4Q7P3T5"/>
<dbReference type="InterPro" id="IPR037235">
    <property type="entry name" value="TRCF-like_C_D7"/>
</dbReference>
<evidence type="ECO:0000256" key="6">
    <source>
        <dbReference type="ARBA" id="ARBA00022806"/>
    </source>
</evidence>
<dbReference type="Gene3D" id="3.90.1150.50">
    <property type="entry name" value="Transcription-repair-coupling factor, D7 domain"/>
    <property type="match status" value="1"/>
</dbReference>
<dbReference type="Gene3D" id="3.30.2060.10">
    <property type="entry name" value="Penicillin-binding protein 1b domain"/>
    <property type="match status" value="1"/>
</dbReference>
<dbReference type="PROSITE" id="PS51192">
    <property type="entry name" value="HELICASE_ATP_BIND_1"/>
    <property type="match status" value="1"/>
</dbReference>
<dbReference type="InterPro" id="IPR027417">
    <property type="entry name" value="P-loop_NTPase"/>
</dbReference>
<dbReference type="InterPro" id="IPR004576">
    <property type="entry name" value="Mfd"/>
</dbReference>
<keyword evidence="3 13" id="KW-0547">Nucleotide-binding</keyword>
<evidence type="ECO:0000259" key="14">
    <source>
        <dbReference type="PROSITE" id="PS51192"/>
    </source>
</evidence>
<evidence type="ECO:0000256" key="9">
    <source>
        <dbReference type="ARBA" id="ARBA00023204"/>
    </source>
</evidence>
<dbReference type="GO" id="GO:0005524">
    <property type="term" value="F:ATP binding"/>
    <property type="evidence" value="ECO:0007669"/>
    <property type="project" value="UniProtKB-UniRule"/>
</dbReference>
<accession>A0A4Q7P3T5</accession>
<evidence type="ECO:0000256" key="4">
    <source>
        <dbReference type="ARBA" id="ARBA00022763"/>
    </source>
</evidence>
<evidence type="ECO:0000256" key="12">
    <source>
        <dbReference type="ARBA" id="ARBA00070128"/>
    </source>
</evidence>
<dbReference type="NCBIfam" id="TIGR00580">
    <property type="entry name" value="mfd"/>
    <property type="match status" value="1"/>
</dbReference>
<keyword evidence="2 13" id="KW-0963">Cytoplasm</keyword>
<comment type="similarity">
    <text evidence="10 13">In the N-terminal section; belongs to the UvrB family.</text>
</comment>
<dbReference type="SUPFAM" id="SSF52540">
    <property type="entry name" value="P-loop containing nucleoside triphosphate hydrolases"/>
    <property type="match status" value="3"/>
</dbReference>
<dbReference type="EMBL" id="SGXF01000004">
    <property type="protein sequence ID" value="RZS94484.1"/>
    <property type="molecule type" value="Genomic_DNA"/>
</dbReference>
<dbReference type="GO" id="GO:0000716">
    <property type="term" value="P:transcription-coupled nucleotide-excision repair, DNA damage recognition"/>
    <property type="evidence" value="ECO:0007669"/>
    <property type="project" value="UniProtKB-UniRule"/>
</dbReference>
<dbReference type="SMART" id="SM01058">
    <property type="entry name" value="CarD_TRCF"/>
    <property type="match status" value="1"/>
</dbReference>
<dbReference type="PANTHER" id="PTHR47964">
    <property type="entry name" value="ATP-DEPENDENT DNA HELICASE HOMOLOG RECG, CHLOROPLASTIC"/>
    <property type="match status" value="1"/>
</dbReference>
<dbReference type="PANTHER" id="PTHR47964:SF1">
    <property type="entry name" value="ATP-DEPENDENT DNA HELICASE HOMOLOG RECG, CHLOROPLASTIC"/>
    <property type="match status" value="1"/>
</dbReference>
<dbReference type="GO" id="GO:0006355">
    <property type="term" value="P:regulation of DNA-templated transcription"/>
    <property type="evidence" value="ECO:0007669"/>
    <property type="project" value="UniProtKB-UniRule"/>
</dbReference>
<comment type="subcellular location">
    <subcellularLocation>
        <location evidence="1 13">Cytoplasm</location>
    </subcellularLocation>
</comment>
<keyword evidence="8 13" id="KW-0238">DNA-binding</keyword>
<evidence type="ECO:0000256" key="5">
    <source>
        <dbReference type="ARBA" id="ARBA00022801"/>
    </source>
</evidence>
<evidence type="ECO:0000313" key="17">
    <source>
        <dbReference type="Proteomes" id="UP000292927"/>
    </source>
</evidence>
<dbReference type="SMART" id="SM00490">
    <property type="entry name" value="HELICc"/>
    <property type="match status" value="1"/>
</dbReference>
<protein>
    <recommendedName>
        <fullName evidence="12 13">Transcription-repair-coupling factor</fullName>
        <shortName evidence="13">TRCF</shortName>
        <ecNumber evidence="13">3.6.4.-</ecNumber>
    </recommendedName>
</protein>
<feature type="domain" description="Helicase ATP-binding" evidence="14">
    <location>
        <begin position="642"/>
        <end position="803"/>
    </location>
</feature>
<dbReference type="InterPro" id="IPR003711">
    <property type="entry name" value="CarD-like/TRCF_RID"/>
</dbReference>
<keyword evidence="6" id="KW-0347">Helicase</keyword>
<evidence type="ECO:0000259" key="15">
    <source>
        <dbReference type="PROSITE" id="PS51194"/>
    </source>
</evidence>
<dbReference type="CDD" id="cd17991">
    <property type="entry name" value="DEXHc_TRCF"/>
    <property type="match status" value="1"/>
</dbReference>
<dbReference type="InterPro" id="IPR036101">
    <property type="entry name" value="CarD-like/TRCF_RID_sf"/>
</dbReference>
<keyword evidence="5 13" id="KW-0378">Hydrolase</keyword>
<dbReference type="GO" id="GO:0003678">
    <property type="term" value="F:DNA helicase activity"/>
    <property type="evidence" value="ECO:0007669"/>
    <property type="project" value="TreeGrafter"/>
</dbReference>
<dbReference type="Gene3D" id="3.40.50.11180">
    <property type="match status" value="1"/>
</dbReference>
<evidence type="ECO:0000256" key="1">
    <source>
        <dbReference type="ARBA" id="ARBA00004496"/>
    </source>
</evidence>
<keyword evidence="7 13" id="KW-0067">ATP-binding</keyword>
<dbReference type="Proteomes" id="UP000292927">
    <property type="component" value="Unassembled WGS sequence"/>
</dbReference>
<dbReference type="InterPro" id="IPR041471">
    <property type="entry name" value="UvrB_inter"/>
</dbReference>
<dbReference type="GO" id="GO:0003684">
    <property type="term" value="F:damaged DNA binding"/>
    <property type="evidence" value="ECO:0007669"/>
    <property type="project" value="InterPro"/>
</dbReference>
<evidence type="ECO:0000256" key="13">
    <source>
        <dbReference type="HAMAP-Rule" id="MF_00969"/>
    </source>
</evidence>
<dbReference type="HAMAP" id="MF_00969">
    <property type="entry name" value="TRCF"/>
    <property type="match status" value="1"/>
</dbReference>
<dbReference type="FunFam" id="3.40.50.300:FF:000546">
    <property type="entry name" value="Transcription-repair-coupling factor"/>
    <property type="match status" value="1"/>
</dbReference>
<dbReference type="Pfam" id="PF02559">
    <property type="entry name" value="CarD_TRCF_RID"/>
    <property type="match status" value="1"/>
</dbReference>
<feature type="domain" description="Helicase C-terminal" evidence="15">
    <location>
        <begin position="812"/>
        <end position="978"/>
    </location>
</feature>
<dbReference type="Pfam" id="PF03461">
    <property type="entry name" value="TRCF"/>
    <property type="match status" value="1"/>
</dbReference>
<dbReference type="Pfam" id="PF00271">
    <property type="entry name" value="Helicase_C"/>
    <property type="match status" value="1"/>
</dbReference>
<dbReference type="SUPFAM" id="SSF143517">
    <property type="entry name" value="TRCF domain-like"/>
    <property type="match status" value="1"/>
</dbReference>
<name>A0A4Q7P3T5_9FIRM</name>
<dbReference type="PROSITE" id="PS51194">
    <property type="entry name" value="HELICASE_CTER"/>
    <property type="match status" value="1"/>
</dbReference>
<dbReference type="InterPro" id="IPR011545">
    <property type="entry name" value="DEAD/DEAH_box_helicase_dom"/>
</dbReference>
<comment type="function">
    <text evidence="13">Couples transcription and DNA repair by recognizing RNA polymerase (RNAP) stalled at DNA lesions. Mediates ATP-dependent release of RNAP and its truncated transcript from the DNA, and recruitment of nucleotide excision repair machinery to the damaged site.</text>
</comment>
<keyword evidence="4 13" id="KW-0227">DNA damage</keyword>
<evidence type="ECO:0000256" key="10">
    <source>
        <dbReference type="ARBA" id="ARBA00061104"/>
    </source>
</evidence>
<evidence type="ECO:0000256" key="7">
    <source>
        <dbReference type="ARBA" id="ARBA00022840"/>
    </source>
</evidence>
<dbReference type="Pfam" id="PF00270">
    <property type="entry name" value="DEAD"/>
    <property type="match status" value="1"/>
</dbReference>
<dbReference type="InterPro" id="IPR005118">
    <property type="entry name" value="TRCF_C"/>
</dbReference>
<evidence type="ECO:0000256" key="2">
    <source>
        <dbReference type="ARBA" id="ARBA00022490"/>
    </source>
</evidence>
<dbReference type="SMART" id="SM00487">
    <property type="entry name" value="DEXDc"/>
    <property type="match status" value="1"/>
</dbReference>
<dbReference type="Gene3D" id="3.40.50.300">
    <property type="entry name" value="P-loop containing nucleotide triphosphate hydrolases"/>
    <property type="match status" value="2"/>
</dbReference>
<dbReference type="InterPro" id="IPR047112">
    <property type="entry name" value="RecG/Mfd"/>
</dbReference>
<dbReference type="Gene3D" id="3.40.50.11140">
    <property type="match status" value="1"/>
</dbReference>
<reference evidence="16 17" key="1">
    <citation type="submission" date="2019-02" db="EMBL/GenBank/DDBJ databases">
        <title>Genomic Encyclopedia of Type Strains, Phase IV (KMG-IV): sequencing the most valuable type-strain genomes for metagenomic binning, comparative biology and taxonomic classification.</title>
        <authorList>
            <person name="Goeker M."/>
        </authorList>
    </citation>
    <scope>NUCLEOTIDE SEQUENCE [LARGE SCALE GENOMIC DNA]</scope>
    <source>
        <strain evidence="16 17">DSM 29486</strain>
    </source>
</reference>
<gene>
    <name evidence="13" type="primary">mfd</name>
    <name evidence="16" type="ORF">EV209_2327</name>
</gene>
<keyword evidence="17" id="KW-1185">Reference proteome</keyword>
<comment type="caution">
    <text evidence="16">The sequence shown here is derived from an EMBL/GenBank/DDBJ whole genome shotgun (WGS) entry which is preliminary data.</text>
</comment>
<proteinExistence type="inferred from homology"/>
<dbReference type="GO" id="GO:0005737">
    <property type="term" value="C:cytoplasm"/>
    <property type="evidence" value="ECO:0007669"/>
    <property type="project" value="UniProtKB-SubCell"/>
</dbReference>
<evidence type="ECO:0000256" key="11">
    <source>
        <dbReference type="ARBA" id="ARBA00061399"/>
    </source>
</evidence>
<evidence type="ECO:0000256" key="3">
    <source>
        <dbReference type="ARBA" id="ARBA00022741"/>
    </source>
</evidence>
<sequence>MANQFFSPLDELKDYTDLKEALLKRKGPVQACGCMDSQKVHFVNELGRGWKFQLLVTYSDIRAREIFEDYRQFADRAILYPVKDLIFYSADLQNNQLERERMQVLRQMLEDRGGVVITTMDSLMNELPPLSVVSDHVMTIAEGEEAELSVLSEQLVRMGYRRVVQVEEPGQFCVRGGILDIYGLTQETPCRVEFWGDEVDSVRCFDAESQRSTERLAEVRIYPATEMVIEPEMLENGMQRIKEEMEKTCKTLKSAMRTEEAHRLRMITEETLEELENGGLPSGLEGYLRYFFDKTVTFLDYFPPEETMICLDEPLRLKERGDAVETEFRESMSHRLEKGYLLAGQTEILESTKAVLARLDRPTTVMLTGLDQKIPFIKTDRRYSIQVQNMNSYRDNFDLLIQDLKQWRKEQYRVVLLCASRLRAERMAQNLRDYELRAFYAEEPDKAVTPGEILVTYGNLHRGFAYPAIRFAVITESDIVGKAKKKKKRHAAYQGRAIGSLSDLKAGDYVVHETHGLGIYRGIEKVEMDRVVKDYLKIEYGDGGNLYIPATQFNLIQKYADSTAKRPKLNRLGNNEWSRTKSKVKGAVQEIAAELVKLYAARQNGKGYAYMPDTVWQKEFEEMFPYEETDDQLAAVEAAKHDMESDKIMDRLVCGDVGYGKTEIAIRAAFKAVQEGKQVAFLVPTTILAQQHYNTFVQRMKDFPVRVELLSRFRTPGQIKAALADLKKGFVDILIGTHRILSKDVHFKDLGLLIVDEEQRFGVTHKEKIKQMRENVDALTLTATPIPRTLHMSLIGVRDMSVLEEAPSERVPIQTYVMEYQPELVREAINRELARGGQVYYVYNQVKNIDEITNQVAKLVPEANVAFAHGQMPKHQLEQIMLDFINGEIDVLVSTTIIETGLDISNVNTIIIHDSDRFGLSQLYQLRGRVGRSNRTAYAFIMYRRNKLLKEEAQKRLEAIREFTELGSGIKIALRDLEIRGAGNILGAQQHGHMEAVGYDLYCKMLNEAVLALKGETVQAEEFDTSVDLPMDAYIPSSYIRNEYVKLDMYKRIAAVETEEEYMDMQDELTDRFGDIPKAVENLLKIALLKAEAHKACITEISGNKQECRIIMYGKARVQGEKIPELLAKYRNQLKFTAAENPYFTFLDRQHKNPDAESMLLSIKDLVADIKGLLEG</sequence>
<dbReference type="Pfam" id="PF17757">
    <property type="entry name" value="UvrB_inter"/>
    <property type="match status" value="1"/>
</dbReference>
<keyword evidence="9 13" id="KW-0234">DNA repair</keyword>
<dbReference type="EC" id="3.6.4.-" evidence="13"/>
<dbReference type="Pfam" id="PF21132">
    <property type="entry name" value="MFD_D3"/>
    <property type="match status" value="1"/>
</dbReference>
<dbReference type="GO" id="GO:0016787">
    <property type="term" value="F:hydrolase activity"/>
    <property type="evidence" value="ECO:0007669"/>
    <property type="project" value="UniProtKB-KW"/>
</dbReference>
<dbReference type="InterPro" id="IPR001650">
    <property type="entry name" value="Helicase_C-like"/>
</dbReference>
<organism evidence="16 17">
    <name type="scientific">Cuneatibacter caecimuris</name>
    <dbReference type="NCBI Taxonomy" id="1796618"/>
    <lineage>
        <taxon>Bacteria</taxon>
        <taxon>Bacillati</taxon>
        <taxon>Bacillota</taxon>
        <taxon>Clostridia</taxon>
        <taxon>Lachnospirales</taxon>
        <taxon>Lachnospiraceae</taxon>
        <taxon>Cuneatibacter</taxon>
    </lineage>
</organism>
<dbReference type="SUPFAM" id="SSF141259">
    <property type="entry name" value="CarD-like"/>
    <property type="match status" value="1"/>
</dbReference>
<dbReference type="SMART" id="SM00982">
    <property type="entry name" value="TRCF"/>
    <property type="match status" value="1"/>
</dbReference>
<evidence type="ECO:0000256" key="8">
    <source>
        <dbReference type="ARBA" id="ARBA00023125"/>
    </source>
</evidence>
<comment type="similarity">
    <text evidence="11 13">In the C-terminal section; belongs to the helicase family. RecG subfamily.</text>
</comment>